<sequence length="37" mass="4639">MLLFYLLLIINSYYTHTNNYLLLYIYTILYIYMLKLP</sequence>
<evidence type="ECO:0000256" key="1">
    <source>
        <dbReference type="SAM" id="Phobius"/>
    </source>
</evidence>
<accession>A0A1I7X1G5</accession>
<evidence type="ECO:0000313" key="3">
    <source>
        <dbReference type="WBParaSite" id="Hba_11277"/>
    </source>
</evidence>
<dbReference type="AlphaFoldDB" id="A0A1I7X1G5"/>
<keyword evidence="1" id="KW-1133">Transmembrane helix</keyword>
<proteinExistence type="predicted"/>
<dbReference type="Proteomes" id="UP000095283">
    <property type="component" value="Unplaced"/>
</dbReference>
<evidence type="ECO:0000313" key="2">
    <source>
        <dbReference type="Proteomes" id="UP000095283"/>
    </source>
</evidence>
<feature type="transmembrane region" description="Helical" evidence="1">
    <location>
        <begin position="20"/>
        <end position="36"/>
    </location>
</feature>
<reference evidence="3" key="1">
    <citation type="submission" date="2016-11" db="UniProtKB">
        <authorList>
            <consortium name="WormBaseParasite"/>
        </authorList>
    </citation>
    <scope>IDENTIFICATION</scope>
</reference>
<organism evidence="2 3">
    <name type="scientific">Heterorhabditis bacteriophora</name>
    <name type="common">Entomopathogenic nematode worm</name>
    <dbReference type="NCBI Taxonomy" id="37862"/>
    <lineage>
        <taxon>Eukaryota</taxon>
        <taxon>Metazoa</taxon>
        <taxon>Ecdysozoa</taxon>
        <taxon>Nematoda</taxon>
        <taxon>Chromadorea</taxon>
        <taxon>Rhabditida</taxon>
        <taxon>Rhabditina</taxon>
        <taxon>Rhabditomorpha</taxon>
        <taxon>Strongyloidea</taxon>
        <taxon>Heterorhabditidae</taxon>
        <taxon>Heterorhabditis</taxon>
    </lineage>
</organism>
<keyword evidence="1" id="KW-0812">Transmembrane</keyword>
<name>A0A1I7X1G5_HETBA</name>
<keyword evidence="2" id="KW-1185">Reference proteome</keyword>
<dbReference type="WBParaSite" id="Hba_11277">
    <property type="protein sequence ID" value="Hba_11277"/>
    <property type="gene ID" value="Hba_11277"/>
</dbReference>
<keyword evidence="1" id="KW-0472">Membrane</keyword>
<protein>
    <submittedName>
        <fullName evidence="3">Uncharacterized protein</fullName>
    </submittedName>
</protein>